<dbReference type="AlphaFoldDB" id="A0A6J4KD66"/>
<name>A0A6J4KD66_9BACT</name>
<organism evidence="1">
    <name type="scientific">uncultured Gemmatimonadota bacterium</name>
    <dbReference type="NCBI Taxonomy" id="203437"/>
    <lineage>
        <taxon>Bacteria</taxon>
        <taxon>Pseudomonadati</taxon>
        <taxon>Gemmatimonadota</taxon>
        <taxon>environmental samples</taxon>
    </lineage>
</organism>
<accession>A0A6J4KD66</accession>
<sequence>MRAVREGGLRDVPAAVSTAGRRAVASALMPAAAPWLVRVRG</sequence>
<gene>
    <name evidence="1" type="ORF">AVDCRST_MAG89-582</name>
</gene>
<reference evidence="1" key="1">
    <citation type="submission" date="2020-02" db="EMBL/GenBank/DDBJ databases">
        <authorList>
            <person name="Meier V. D."/>
        </authorList>
    </citation>
    <scope>NUCLEOTIDE SEQUENCE</scope>
    <source>
        <strain evidence="1">AVDCRST_MAG89</strain>
    </source>
</reference>
<dbReference type="EMBL" id="CADCTV010000130">
    <property type="protein sequence ID" value="CAA9302697.1"/>
    <property type="molecule type" value="Genomic_DNA"/>
</dbReference>
<protein>
    <submittedName>
        <fullName evidence="1">Uncharacterized protein</fullName>
    </submittedName>
</protein>
<proteinExistence type="predicted"/>
<evidence type="ECO:0000313" key="1">
    <source>
        <dbReference type="EMBL" id="CAA9302697.1"/>
    </source>
</evidence>